<evidence type="ECO:0000313" key="2">
    <source>
        <dbReference type="EMBL" id="LAA71164.1"/>
    </source>
</evidence>
<evidence type="ECO:0000256" key="1">
    <source>
        <dbReference type="SAM" id="MobiDB-lite"/>
    </source>
</evidence>
<reference evidence="2" key="2">
    <citation type="submission" date="2017-11" db="EMBL/GenBank/DDBJ databases">
        <title>Coralsnake Venomics: Analyses of Venom Gland Transcriptomes and Proteomes of Six Brazilian Taxa.</title>
        <authorList>
            <person name="Aird S.D."/>
            <person name="Jorge da Silva N."/>
            <person name="Qiu L."/>
            <person name="Villar-Briones A."/>
            <person name="Aparecida-Saddi V."/>
            <person name="Campos-Telles M.P."/>
            <person name="Grau M."/>
            <person name="Mikheyev A.S."/>
        </authorList>
    </citation>
    <scope>NUCLEOTIDE SEQUENCE</scope>
    <source>
        <tissue evidence="2">Venom_gland</tissue>
    </source>
</reference>
<dbReference type="EMBL" id="IACK01027132">
    <property type="protein sequence ID" value="LAA71164.1"/>
    <property type="molecule type" value="Transcribed_RNA"/>
</dbReference>
<reference evidence="2" key="1">
    <citation type="submission" date="2017-07" db="EMBL/GenBank/DDBJ databases">
        <authorList>
            <person name="Mikheyev A."/>
            <person name="Grau M."/>
        </authorList>
    </citation>
    <scope>NUCLEOTIDE SEQUENCE</scope>
    <source>
        <tissue evidence="2">Venom_gland</tissue>
    </source>
</reference>
<name>A0A2D4HGT0_MICLE</name>
<feature type="region of interest" description="Disordered" evidence="1">
    <location>
        <begin position="44"/>
        <end position="72"/>
    </location>
</feature>
<accession>A0A2D4HGT0</accession>
<dbReference type="AlphaFoldDB" id="A0A2D4HGT0"/>
<sequence>MDQLGIVVEVAAQLLSQEGRPATAFGRRDGGPRRVGAAALQDGPLEESAALGGEQVHAHRGGPGALPKEGDRPRIAPKMVDVVLDPLQGQALVQQPHVPRRLWTPREAQKAEGPHAVADGDQDDILRVCQVAAVVNVEGRGAAVESPSVDPDQDGDVPGARGGHPEVEVEAVLAHAPVGVPHLRALEPRVGVVHHLVASALVRRGIQDVLPGFDGLGAQEAHPAHGRLGKGDAQEGRDMAVENRQAQAAHPARLGGYFQLV</sequence>
<feature type="region of interest" description="Disordered" evidence="1">
    <location>
        <begin position="142"/>
        <end position="162"/>
    </location>
</feature>
<proteinExistence type="predicted"/>
<protein>
    <submittedName>
        <fullName evidence="2">Uncharacterized protein</fullName>
    </submittedName>
</protein>
<organism evidence="2">
    <name type="scientific">Micrurus lemniscatus lemniscatus</name>
    <dbReference type="NCBI Taxonomy" id="129467"/>
    <lineage>
        <taxon>Eukaryota</taxon>
        <taxon>Metazoa</taxon>
        <taxon>Chordata</taxon>
        <taxon>Craniata</taxon>
        <taxon>Vertebrata</taxon>
        <taxon>Euteleostomi</taxon>
        <taxon>Lepidosauria</taxon>
        <taxon>Squamata</taxon>
        <taxon>Bifurcata</taxon>
        <taxon>Unidentata</taxon>
        <taxon>Episquamata</taxon>
        <taxon>Toxicofera</taxon>
        <taxon>Serpentes</taxon>
        <taxon>Colubroidea</taxon>
        <taxon>Elapidae</taxon>
        <taxon>Elapinae</taxon>
        <taxon>Micrurus</taxon>
    </lineage>
</organism>